<keyword evidence="1" id="KW-0862">Zinc</keyword>
<dbReference type="InterPro" id="IPR024158">
    <property type="entry name" value="Mt_import_TIM15"/>
</dbReference>
<name>A0AAX4P6Q1_9CHLO</name>
<dbReference type="Proteomes" id="UP001472866">
    <property type="component" value="Chromosome 04"/>
</dbReference>
<evidence type="ECO:0000313" key="5">
    <source>
        <dbReference type="Proteomes" id="UP001472866"/>
    </source>
</evidence>
<dbReference type="PANTHER" id="PTHR20922:SF15">
    <property type="entry name" value="A_TM021B04.14 PROTEIN"/>
    <property type="match status" value="1"/>
</dbReference>
<feature type="region of interest" description="Disordered" evidence="2">
    <location>
        <begin position="1"/>
        <end position="102"/>
    </location>
</feature>
<dbReference type="GO" id="GO:0030150">
    <property type="term" value="P:protein import into mitochondrial matrix"/>
    <property type="evidence" value="ECO:0007669"/>
    <property type="project" value="TreeGrafter"/>
</dbReference>
<dbReference type="PANTHER" id="PTHR20922">
    <property type="entry name" value="DNL-TYPE ZINC FINGER PROTEIN"/>
    <property type="match status" value="1"/>
</dbReference>
<keyword evidence="5" id="KW-1185">Reference proteome</keyword>
<protein>
    <submittedName>
        <fullName evidence="4">Mitochondrial import protein</fullName>
    </submittedName>
</protein>
<keyword evidence="1" id="KW-0863">Zinc-finger</keyword>
<dbReference type="GO" id="GO:0050821">
    <property type="term" value="P:protein stabilization"/>
    <property type="evidence" value="ECO:0007669"/>
    <property type="project" value="TreeGrafter"/>
</dbReference>
<evidence type="ECO:0000259" key="3">
    <source>
        <dbReference type="PROSITE" id="PS51501"/>
    </source>
</evidence>
<sequence>MRGNVGLGAGAVPPRVGGRPGSSGRRTGRSIGNFFASHRSSAIRQKRLHHTVSPFRASPRGKLSARSRSDDDDGRIKFTSTSSEDEQLKREVDRDGSGSPRRTAKVAFTCDRCGGRTIRDVNPLALAKGTIFAQCSHCEKYHQLVDNLELIEEYNLKDEE</sequence>
<evidence type="ECO:0000256" key="2">
    <source>
        <dbReference type="SAM" id="MobiDB-lite"/>
    </source>
</evidence>
<proteinExistence type="predicted"/>
<dbReference type="EMBL" id="CP151504">
    <property type="protein sequence ID" value="WZN61554.1"/>
    <property type="molecule type" value="Genomic_DNA"/>
</dbReference>
<keyword evidence="1" id="KW-0479">Metal-binding</keyword>
<gene>
    <name evidence="4" type="ORF">HKI87_04g30890</name>
</gene>
<accession>A0AAX4P6Q1</accession>
<reference evidence="4 5" key="1">
    <citation type="submission" date="2024-03" db="EMBL/GenBank/DDBJ databases">
        <title>Complete genome sequence of the green alga Chloropicon roscoffensis RCC1871.</title>
        <authorList>
            <person name="Lemieux C."/>
            <person name="Pombert J.-F."/>
            <person name="Otis C."/>
            <person name="Turmel M."/>
        </authorList>
    </citation>
    <scope>NUCLEOTIDE SEQUENCE [LARGE SCALE GENOMIC DNA]</scope>
    <source>
        <strain evidence="4 5">RCC1871</strain>
    </source>
</reference>
<feature type="compositionally biased region" description="Basic and acidic residues" evidence="2">
    <location>
        <begin position="86"/>
        <end position="96"/>
    </location>
</feature>
<dbReference type="GO" id="GO:0005739">
    <property type="term" value="C:mitochondrion"/>
    <property type="evidence" value="ECO:0007669"/>
    <property type="project" value="TreeGrafter"/>
</dbReference>
<dbReference type="GO" id="GO:0051087">
    <property type="term" value="F:protein-folding chaperone binding"/>
    <property type="evidence" value="ECO:0007669"/>
    <property type="project" value="TreeGrafter"/>
</dbReference>
<dbReference type="PROSITE" id="PS51501">
    <property type="entry name" value="ZF_DNL"/>
    <property type="match status" value="1"/>
</dbReference>
<dbReference type="Pfam" id="PF05180">
    <property type="entry name" value="zf-DNL"/>
    <property type="match status" value="1"/>
</dbReference>
<evidence type="ECO:0000256" key="1">
    <source>
        <dbReference type="PROSITE-ProRule" id="PRU00834"/>
    </source>
</evidence>
<organism evidence="4 5">
    <name type="scientific">Chloropicon roscoffensis</name>
    <dbReference type="NCBI Taxonomy" id="1461544"/>
    <lineage>
        <taxon>Eukaryota</taxon>
        <taxon>Viridiplantae</taxon>
        <taxon>Chlorophyta</taxon>
        <taxon>Chloropicophyceae</taxon>
        <taxon>Chloropicales</taxon>
        <taxon>Chloropicaceae</taxon>
        <taxon>Chloropicon</taxon>
    </lineage>
</organism>
<feature type="compositionally biased region" description="Low complexity" evidence="2">
    <location>
        <begin position="10"/>
        <end position="32"/>
    </location>
</feature>
<dbReference type="GO" id="GO:0006457">
    <property type="term" value="P:protein folding"/>
    <property type="evidence" value="ECO:0007669"/>
    <property type="project" value="TreeGrafter"/>
</dbReference>
<dbReference type="AlphaFoldDB" id="A0AAX4P6Q1"/>
<dbReference type="GO" id="GO:0008270">
    <property type="term" value="F:zinc ion binding"/>
    <property type="evidence" value="ECO:0007669"/>
    <property type="project" value="UniProtKB-KW"/>
</dbReference>
<dbReference type="InterPro" id="IPR007853">
    <property type="entry name" value="Znf_DNL-typ"/>
</dbReference>
<feature type="domain" description="DNL-type" evidence="3">
    <location>
        <begin position="99"/>
        <end position="160"/>
    </location>
</feature>
<evidence type="ECO:0000313" key="4">
    <source>
        <dbReference type="EMBL" id="WZN61554.1"/>
    </source>
</evidence>